<dbReference type="InterPro" id="IPR029052">
    <property type="entry name" value="Metallo-depent_PP-like"/>
</dbReference>
<organism evidence="4 5">
    <name type="scientific">Candidatus Woykebacteria bacterium RBG_16_44_10</name>
    <dbReference type="NCBI Taxonomy" id="1802597"/>
    <lineage>
        <taxon>Bacteria</taxon>
        <taxon>Candidatus Woykeibacteriota</taxon>
    </lineage>
</organism>
<dbReference type="Pfam" id="PF09587">
    <property type="entry name" value="PGA_cap"/>
    <property type="match status" value="1"/>
</dbReference>
<sequence>MTRIELVRNFQKLLIVGSVFAIVFVLFYSFKPGYKVSDDPQVKLPPPIPKVTLESIFTKQNNVKELDSRKVILLIATGDVIPARGANWPAVTSGDFTYNWKKTAGLLKKGDLTLINLETPLTKGCPLQTEGFTFCGDARHIQGLTYAGVNVASLANNHIGNYGQGGIDETITLLKNNKIGWSGFGHLEILKVKGTAFGFLAYNGIGTIFQRETVVSEIKAARPKVDVLVVSVHWGDEYVLTPRKYGNIAPDDPQEVGHLMIDAGADLVIGNHPHTVQGVEIYQGKLITYAHGNFIFDQTWSQETQEGVVGEYTFYISEPKGQSPEAKLVNVKFHPIFVDVSYQPRFLSDKAGGHILSRMLESSKLIVKN</sequence>
<evidence type="ECO:0000259" key="3">
    <source>
        <dbReference type="SMART" id="SM00854"/>
    </source>
</evidence>
<reference evidence="4 5" key="1">
    <citation type="journal article" date="2016" name="Nat. Commun.">
        <title>Thousands of microbial genomes shed light on interconnected biogeochemical processes in an aquifer system.</title>
        <authorList>
            <person name="Anantharaman K."/>
            <person name="Brown C.T."/>
            <person name="Hug L.A."/>
            <person name="Sharon I."/>
            <person name="Castelle C.J."/>
            <person name="Probst A.J."/>
            <person name="Thomas B.C."/>
            <person name="Singh A."/>
            <person name="Wilkins M.J."/>
            <person name="Karaoz U."/>
            <person name="Brodie E.L."/>
            <person name="Williams K.H."/>
            <person name="Hubbard S.S."/>
            <person name="Banfield J.F."/>
        </authorList>
    </citation>
    <scope>NUCLEOTIDE SEQUENCE [LARGE SCALE GENOMIC DNA]</scope>
</reference>
<evidence type="ECO:0000256" key="1">
    <source>
        <dbReference type="ARBA" id="ARBA00005662"/>
    </source>
</evidence>
<dbReference type="InterPro" id="IPR019079">
    <property type="entry name" value="Capsule_synth_CapA"/>
</dbReference>
<comment type="similarity">
    <text evidence="1">Belongs to the CapA family.</text>
</comment>
<accession>A0A1G1WDH0</accession>
<feature type="transmembrane region" description="Helical" evidence="2">
    <location>
        <begin position="12"/>
        <end position="30"/>
    </location>
</feature>
<dbReference type="SUPFAM" id="SSF56300">
    <property type="entry name" value="Metallo-dependent phosphatases"/>
    <property type="match status" value="1"/>
</dbReference>
<evidence type="ECO:0000256" key="2">
    <source>
        <dbReference type="SAM" id="Phobius"/>
    </source>
</evidence>
<dbReference type="PANTHER" id="PTHR33393">
    <property type="entry name" value="POLYGLUTAMINE SYNTHESIS ACCESSORY PROTEIN RV0574C-RELATED"/>
    <property type="match status" value="1"/>
</dbReference>
<keyword evidence="2" id="KW-0472">Membrane</keyword>
<comment type="caution">
    <text evidence="4">The sequence shown here is derived from an EMBL/GenBank/DDBJ whole genome shotgun (WGS) entry which is preliminary data.</text>
</comment>
<keyword evidence="2" id="KW-1133">Transmembrane helix</keyword>
<dbReference type="PANTHER" id="PTHR33393:SF11">
    <property type="entry name" value="POLYGLUTAMINE SYNTHESIS ACCESSORY PROTEIN RV0574C-RELATED"/>
    <property type="match status" value="1"/>
</dbReference>
<dbReference type="CDD" id="cd07381">
    <property type="entry name" value="MPP_CapA"/>
    <property type="match status" value="1"/>
</dbReference>
<dbReference type="InterPro" id="IPR052169">
    <property type="entry name" value="CW_Biosynth-Accessory"/>
</dbReference>
<evidence type="ECO:0000313" key="4">
    <source>
        <dbReference type="EMBL" id="OGY25694.1"/>
    </source>
</evidence>
<dbReference type="SMART" id="SM00854">
    <property type="entry name" value="PGA_cap"/>
    <property type="match status" value="1"/>
</dbReference>
<name>A0A1G1WDH0_9BACT</name>
<dbReference type="AlphaFoldDB" id="A0A1G1WDH0"/>
<proteinExistence type="inferred from homology"/>
<dbReference type="STRING" id="1802597.A2Z24_00975"/>
<dbReference type="Proteomes" id="UP000177588">
    <property type="component" value="Unassembled WGS sequence"/>
</dbReference>
<evidence type="ECO:0000313" key="5">
    <source>
        <dbReference type="Proteomes" id="UP000177588"/>
    </source>
</evidence>
<protein>
    <recommendedName>
        <fullName evidence="3">Capsule synthesis protein CapA domain-containing protein</fullName>
    </recommendedName>
</protein>
<gene>
    <name evidence="4" type="ORF">A2Z24_00975</name>
</gene>
<feature type="domain" description="Capsule synthesis protein CapA" evidence="3">
    <location>
        <begin position="73"/>
        <end position="298"/>
    </location>
</feature>
<keyword evidence="2" id="KW-0812">Transmembrane</keyword>
<dbReference type="EMBL" id="MHCT01000023">
    <property type="protein sequence ID" value="OGY25694.1"/>
    <property type="molecule type" value="Genomic_DNA"/>
</dbReference>
<dbReference type="Gene3D" id="3.60.21.10">
    <property type="match status" value="1"/>
</dbReference>